<protein>
    <submittedName>
        <fullName evidence="3">Uncharacterized protein</fullName>
    </submittedName>
</protein>
<accession>A0AAD3H6M6</accession>
<organism evidence="3 4">
    <name type="scientific">Chaetoceros tenuissimus</name>
    <dbReference type="NCBI Taxonomy" id="426638"/>
    <lineage>
        <taxon>Eukaryota</taxon>
        <taxon>Sar</taxon>
        <taxon>Stramenopiles</taxon>
        <taxon>Ochrophyta</taxon>
        <taxon>Bacillariophyta</taxon>
        <taxon>Coscinodiscophyceae</taxon>
        <taxon>Chaetocerotophycidae</taxon>
        <taxon>Chaetocerotales</taxon>
        <taxon>Chaetocerotaceae</taxon>
        <taxon>Chaetoceros</taxon>
    </lineage>
</organism>
<feature type="compositionally biased region" description="Polar residues" evidence="1">
    <location>
        <begin position="9"/>
        <end position="26"/>
    </location>
</feature>
<gene>
    <name evidence="3" type="ORF">CTEN210_08350</name>
</gene>
<dbReference type="AlphaFoldDB" id="A0AAD3H6M6"/>
<feature type="region of interest" description="Disordered" evidence="1">
    <location>
        <begin position="1"/>
        <end position="41"/>
    </location>
</feature>
<evidence type="ECO:0000313" key="4">
    <source>
        <dbReference type="Proteomes" id="UP001054902"/>
    </source>
</evidence>
<name>A0AAD3H6M6_9STRA</name>
<dbReference type="EMBL" id="BLLK01000045">
    <property type="protein sequence ID" value="GFH51874.1"/>
    <property type="molecule type" value="Genomic_DNA"/>
</dbReference>
<keyword evidence="2" id="KW-0812">Transmembrane</keyword>
<evidence type="ECO:0000256" key="2">
    <source>
        <dbReference type="SAM" id="Phobius"/>
    </source>
</evidence>
<dbReference type="Proteomes" id="UP001054902">
    <property type="component" value="Unassembled WGS sequence"/>
</dbReference>
<keyword evidence="4" id="KW-1185">Reference proteome</keyword>
<sequence>MIDIESGGVESNDQTEESLTMSSSSNLRRRPQAQHIKDDEAIATKNKNQDFVKQYKQSLIEEDDDKIFKDAIMKQHKEMNKQQMGNQMTMILFLVGFVALLYIYASNASEDPSSNKSGLAKALGILLGINKRTKVMLPAGSRIISTTSIQKSDLDQFLYPSWPWRSNDSKFLIPGNEKGRQIQKILHRRSILKKDRNINVEIFDETDVLSFLSSETGQRCNNTQVSIVDHYKSFQMEETKNMVFAWCMLFTKEAFGFLDLDHFEVHLQASLIHGITTGKIKNFILDSRNMQVSDGSDDTKLVTSIIFPGPSSNIARDMLKYFMTSDNSNEEQLLTDSVDVMNEIIDREKDQWTLPRTNCVNLRHGITMADICGSDYCCEVMYSRK</sequence>
<reference evidence="3 4" key="1">
    <citation type="journal article" date="2021" name="Sci. Rep.">
        <title>The genome of the diatom Chaetoceros tenuissimus carries an ancient integrated fragment of an extant virus.</title>
        <authorList>
            <person name="Hongo Y."/>
            <person name="Kimura K."/>
            <person name="Takaki Y."/>
            <person name="Yoshida Y."/>
            <person name="Baba S."/>
            <person name="Kobayashi G."/>
            <person name="Nagasaki K."/>
            <person name="Hano T."/>
            <person name="Tomaru Y."/>
        </authorList>
    </citation>
    <scope>NUCLEOTIDE SEQUENCE [LARGE SCALE GENOMIC DNA]</scope>
    <source>
        <strain evidence="3 4">NIES-3715</strain>
    </source>
</reference>
<feature type="transmembrane region" description="Helical" evidence="2">
    <location>
        <begin position="84"/>
        <end position="105"/>
    </location>
</feature>
<evidence type="ECO:0000256" key="1">
    <source>
        <dbReference type="SAM" id="MobiDB-lite"/>
    </source>
</evidence>
<keyword evidence="2" id="KW-1133">Transmembrane helix</keyword>
<comment type="caution">
    <text evidence="3">The sequence shown here is derived from an EMBL/GenBank/DDBJ whole genome shotgun (WGS) entry which is preliminary data.</text>
</comment>
<proteinExistence type="predicted"/>
<keyword evidence="2" id="KW-0472">Membrane</keyword>
<evidence type="ECO:0000313" key="3">
    <source>
        <dbReference type="EMBL" id="GFH51874.1"/>
    </source>
</evidence>